<dbReference type="EMBL" id="OC921992">
    <property type="protein sequence ID" value="CAD7653854.1"/>
    <property type="molecule type" value="Genomic_DNA"/>
</dbReference>
<accession>A0A7R9M5I9</accession>
<organism evidence="1">
    <name type="scientific">Oppiella nova</name>
    <dbReference type="NCBI Taxonomy" id="334625"/>
    <lineage>
        <taxon>Eukaryota</taxon>
        <taxon>Metazoa</taxon>
        <taxon>Ecdysozoa</taxon>
        <taxon>Arthropoda</taxon>
        <taxon>Chelicerata</taxon>
        <taxon>Arachnida</taxon>
        <taxon>Acari</taxon>
        <taxon>Acariformes</taxon>
        <taxon>Sarcoptiformes</taxon>
        <taxon>Oribatida</taxon>
        <taxon>Brachypylina</taxon>
        <taxon>Oppioidea</taxon>
        <taxon>Oppiidae</taxon>
        <taxon>Oppiella</taxon>
    </lineage>
</organism>
<dbReference type="AlphaFoldDB" id="A0A7R9M5I9"/>
<keyword evidence="2" id="KW-1185">Reference proteome</keyword>
<dbReference type="Proteomes" id="UP000728032">
    <property type="component" value="Unassembled WGS sequence"/>
</dbReference>
<name>A0A7R9M5I9_9ACAR</name>
<evidence type="ECO:0000313" key="2">
    <source>
        <dbReference type="Proteomes" id="UP000728032"/>
    </source>
</evidence>
<evidence type="ECO:0000313" key="1">
    <source>
        <dbReference type="EMBL" id="CAD7653854.1"/>
    </source>
</evidence>
<proteinExistence type="predicted"/>
<sequence>MFHEFFAQNTLLIYHGLDAYRAPTPAPWRMFVAYAQNINCWLLGLRCALLIMATSGNDPDWDTLNLGDTEEQQYVVHEEPEEEEFRKIIVYDMKSKNKINHQIDSLQVTFESCENVFKAVYDVLRFLPNLDNPNSDYWKKEVIPNLSACLKQHIEARIFFYEAFGTINDLRNTMSTAARVIKQSKVTPLLLKLHKHMCARC</sequence>
<dbReference type="EMBL" id="CAJPVJ010007167">
    <property type="protein sequence ID" value="CAG2171041.1"/>
    <property type="molecule type" value="Genomic_DNA"/>
</dbReference>
<reference evidence="1" key="1">
    <citation type="submission" date="2020-11" db="EMBL/GenBank/DDBJ databases">
        <authorList>
            <person name="Tran Van P."/>
        </authorList>
    </citation>
    <scope>NUCLEOTIDE SEQUENCE</scope>
</reference>
<gene>
    <name evidence="1" type="ORF">ONB1V03_LOCUS10507</name>
</gene>
<protein>
    <submittedName>
        <fullName evidence="1">Uncharacterized protein</fullName>
    </submittedName>
</protein>